<dbReference type="InterPro" id="IPR008969">
    <property type="entry name" value="CarboxyPept-like_regulatory"/>
</dbReference>
<dbReference type="Proteomes" id="UP000646484">
    <property type="component" value="Unassembled WGS sequence"/>
</dbReference>
<feature type="domain" description="Secretin/TonB short N-terminal" evidence="8">
    <location>
        <begin position="48"/>
        <end position="99"/>
    </location>
</feature>
<dbReference type="PROSITE" id="PS52016">
    <property type="entry name" value="TONB_DEPENDENT_REC_3"/>
    <property type="match status" value="1"/>
</dbReference>
<dbReference type="InterPro" id="IPR036942">
    <property type="entry name" value="Beta-barrel_TonB_sf"/>
</dbReference>
<comment type="similarity">
    <text evidence="7">Belongs to the TonB-dependent receptor family.</text>
</comment>
<dbReference type="EMBL" id="JACOOH010000006">
    <property type="protein sequence ID" value="MBC5622169.1"/>
    <property type="molecule type" value="Genomic_DNA"/>
</dbReference>
<evidence type="ECO:0000259" key="8">
    <source>
        <dbReference type="SMART" id="SM00965"/>
    </source>
</evidence>
<reference evidence="9 10" key="1">
    <citation type="submission" date="2020-08" db="EMBL/GenBank/DDBJ databases">
        <title>Genome public.</title>
        <authorList>
            <person name="Liu C."/>
            <person name="Sun Q."/>
        </authorList>
    </citation>
    <scope>NUCLEOTIDE SEQUENCE [LARGE SCALE GENOMIC DNA]</scope>
    <source>
        <strain evidence="9 10">NSJ-56</strain>
    </source>
</reference>
<keyword evidence="10" id="KW-1185">Reference proteome</keyword>
<dbReference type="InterPro" id="IPR037066">
    <property type="entry name" value="Plug_dom_sf"/>
</dbReference>
<keyword evidence="4 7" id="KW-0812">Transmembrane</keyword>
<gene>
    <name evidence="9" type="ORF">H8S64_13775</name>
</gene>
<keyword evidence="3 7" id="KW-1134">Transmembrane beta strand</keyword>
<dbReference type="InterPro" id="IPR023997">
    <property type="entry name" value="TonB-dep_OMP_SusC/RagA_CS"/>
</dbReference>
<evidence type="ECO:0000256" key="5">
    <source>
        <dbReference type="ARBA" id="ARBA00023136"/>
    </source>
</evidence>
<protein>
    <submittedName>
        <fullName evidence="9">SusC/RagA family TonB-linked outer membrane protein</fullName>
    </submittedName>
</protein>
<dbReference type="SUPFAM" id="SSF49464">
    <property type="entry name" value="Carboxypeptidase regulatory domain-like"/>
    <property type="match status" value="1"/>
</dbReference>
<keyword evidence="5 7" id="KW-0472">Membrane</keyword>
<dbReference type="NCBIfam" id="TIGR04056">
    <property type="entry name" value="OMP_RagA_SusC"/>
    <property type="match status" value="1"/>
</dbReference>
<sequence length="1183" mass="133300">MMRLIVIMMLFPTLLSALPGLGQQQIKMEVKGATLEQVLKELRALSGYYILYNIQDVRAVKGVDLKVKNATVEEVLKLCLKNTNLVYEISDKTILISAKKATVSQPQQRERRIHGVVKDEQGHRLAGVVVFLKSNPRQGTVTDSLGFFSINVKDGIEEKLLVRFVGMESQVVPVTKVMVYEIVMREKVEEVDEVVVTGYQTIAKELSAASTYTVKMEDVMVPGATSVEDVLQGEIPGLMLLYGSGSPSSLPKVRMRGTATLLGNAAPVWVVDGVIQEDIMNLSNEDIMALSDGEDYSMFGNAISGLNPMDIESITFLKDAAATAIYGTKAANGVIVVTTKKGSARKMTVSYTGNLKFTERPSYRKSANMMNSKQRMAITKEMFDDCLVFEVLPQYGFEKTMIDYLNGKGSLEDALKEYQYREQLNTDWFDLLFENTVSDNHSLSVSGGNQNTTYYVSLGLANDRGTQKGDDTKRYTANVRVNTELAKWLKADLKMGYSSRKVWGFMGTTPMYYALQTSRTIAPDERYITEIKSLSGDVDGIKYKFENPITFNIFDELANTSKKTQTTEFSASANLKMDIWKGLRGELLFAYKEAHGVEIGYATEQSAYMARKRGYDYGTVDIGGMESKLSQYPYGGYYQRRDQDNNRWELRGTLRFTHVWKEAHSLNLMGGGQISSQKSSGFNSSDYGYFPDRGKTIFYEYNKDDSGFLGNNYGSSTSKHRVTLSDRPNNAVKVMAALVYDYKRRYVLNASFSVDGTNRFGENKKFRFSPIWSVSGRWNMLEEKWMKDQNLLSALDVKVSYGFQGNVVYGVSPKLIAGYLTGNNAINPYVGEFQLQLRNIPNSDLDWEKTRTVNFGVDLGFWKNRFSLSAEYYIKFGDKVLYDRQLPLAYGVEKTYFNDSKLTNEGVELSLRGNVVKTKDWNFVLSANVAFTRNEVKRPGYRDVYLSYLNGYSAFSGYSVGSFWSWNFKELGSNGMPIFDLGENTSYTKEELRSDPMKYLVHSGSKNPDIVGGFNVNLSYRNLSFNSSFAFALGAMKRLRTVYQKGQYTVTVPKFDANLPVEFVEHWRKSGDENTTNKPGFLRPTESASCIHPGGTSNIYEMWDASQHRVVSADFMRCKSMTLTYKVPEKILSNVKLSFLSFSLTGTNLFVIKNKRLHKEDPEAGSMNVPILPSYNFSINLNL</sequence>
<evidence type="ECO:0000256" key="4">
    <source>
        <dbReference type="ARBA" id="ARBA00022692"/>
    </source>
</evidence>
<dbReference type="InterPro" id="IPR011662">
    <property type="entry name" value="Secretin/TonB_short_N"/>
</dbReference>
<comment type="caution">
    <text evidence="9">The sequence shown here is derived from an EMBL/GenBank/DDBJ whole genome shotgun (WGS) entry which is preliminary data.</text>
</comment>
<evidence type="ECO:0000313" key="9">
    <source>
        <dbReference type="EMBL" id="MBC5622169.1"/>
    </source>
</evidence>
<evidence type="ECO:0000256" key="6">
    <source>
        <dbReference type="ARBA" id="ARBA00023237"/>
    </source>
</evidence>
<dbReference type="Pfam" id="PF07660">
    <property type="entry name" value="STN"/>
    <property type="match status" value="1"/>
</dbReference>
<comment type="subcellular location">
    <subcellularLocation>
        <location evidence="1 7">Cell outer membrane</location>
        <topology evidence="1 7">Multi-pass membrane protein</topology>
    </subcellularLocation>
</comment>
<dbReference type="InterPro" id="IPR012910">
    <property type="entry name" value="Plug_dom"/>
</dbReference>
<dbReference type="Pfam" id="PF07715">
    <property type="entry name" value="Plug"/>
    <property type="match status" value="1"/>
</dbReference>
<keyword evidence="2 7" id="KW-0813">Transport</keyword>
<accession>A0ABR7D2P6</accession>
<keyword evidence="6 7" id="KW-0998">Cell outer membrane</keyword>
<name>A0ABR7D2P6_9BACT</name>
<dbReference type="InterPro" id="IPR039426">
    <property type="entry name" value="TonB-dep_rcpt-like"/>
</dbReference>
<dbReference type="InterPro" id="IPR023996">
    <property type="entry name" value="TonB-dep_OMP_SusC/RagA"/>
</dbReference>
<dbReference type="SMART" id="SM00965">
    <property type="entry name" value="STN"/>
    <property type="match status" value="1"/>
</dbReference>
<dbReference type="SUPFAM" id="SSF56935">
    <property type="entry name" value="Porins"/>
    <property type="match status" value="1"/>
</dbReference>
<organism evidence="9 10">
    <name type="scientific">Butyricimonas hominis</name>
    <dbReference type="NCBI Taxonomy" id="2763032"/>
    <lineage>
        <taxon>Bacteria</taxon>
        <taxon>Pseudomonadati</taxon>
        <taxon>Bacteroidota</taxon>
        <taxon>Bacteroidia</taxon>
        <taxon>Bacteroidales</taxon>
        <taxon>Odoribacteraceae</taxon>
        <taxon>Butyricimonas</taxon>
    </lineage>
</organism>
<dbReference type="Gene3D" id="2.170.130.10">
    <property type="entry name" value="TonB-dependent receptor, plug domain"/>
    <property type="match status" value="1"/>
</dbReference>
<evidence type="ECO:0000256" key="7">
    <source>
        <dbReference type="PROSITE-ProRule" id="PRU01360"/>
    </source>
</evidence>
<dbReference type="Gene3D" id="3.55.50.30">
    <property type="match status" value="1"/>
</dbReference>
<dbReference type="Pfam" id="PF13715">
    <property type="entry name" value="CarbopepD_reg_2"/>
    <property type="match status" value="1"/>
</dbReference>
<evidence type="ECO:0000313" key="10">
    <source>
        <dbReference type="Proteomes" id="UP000646484"/>
    </source>
</evidence>
<evidence type="ECO:0000256" key="3">
    <source>
        <dbReference type="ARBA" id="ARBA00022452"/>
    </source>
</evidence>
<dbReference type="NCBIfam" id="TIGR04057">
    <property type="entry name" value="SusC_RagA_signa"/>
    <property type="match status" value="1"/>
</dbReference>
<evidence type="ECO:0000256" key="1">
    <source>
        <dbReference type="ARBA" id="ARBA00004571"/>
    </source>
</evidence>
<evidence type="ECO:0000256" key="2">
    <source>
        <dbReference type="ARBA" id="ARBA00022448"/>
    </source>
</evidence>
<proteinExistence type="inferred from homology"/>
<dbReference type="Gene3D" id="2.40.170.20">
    <property type="entry name" value="TonB-dependent receptor, beta-barrel domain"/>
    <property type="match status" value="1"/>
</dbReference>